<dbReference type="InterPro" id="IPR017039">
    <property type="entry name" value="Virul_fac_BrkB"/>
</dbReference>
<comment type="subcellular location">
    <subcellularLocation>
        <location evidence="1">Cell membrane</location>
        <topology evidence="1">Multi-pass membrane protein</topology>
    </subcellularLocation>
</comment>
<dbReference type="PATRIC" id="fig|1449976.3.peg.8081"/>
<dbReference type="EMBL" id="CP007155">
    <property type="protein sequence ID" value="AHI01402.1"/>
    <property type="molecule type" value="Genomic_DNA"/>
</dbReference>
<proteinExistence type="predicted"/>
<evidence type="ECO:0000256" key="1">
    <source>
        <dbReference type="ARBA" id="ARBA00004651"/>
    </source>
</evidence>
<dbReference type="PANTHER" id="PTHR30213">
    <property type="entry name" value="INNER MEMBRANE PROTEIN YHJD"/>
    <property type="match status" value="1"/>
</dbReference>
<gene>
    <name evidence="7" type="ORF">KALB_8044</name>
</gene>
<feature type="transmembrane region" description="Helical" evidence="6">
    <location>
        <begin position="44"/>
        <end position="68"/>
    </location>
</feature>
<feature type="transmembrane region" description="Helical" evidence="6">
    <location>
        <begin position="151"/>
        <end position="179"/>
    </location>
</feature>
<dbReference type="Proteomes" id="UP000019225">
    <property type="component" value="Chromosome"/>
</dbReference>
<dbReference type="STRING" id="1449976.KALB_8044"/>
<dbReference type="GO" id="GO:0005886">
    <property type="term" value="C:plasma membrane"/>
    <property type="evidence" value="ECO:0007669"/>
    <property type="project" value="UniProtKB-SubCell"/>
</dbReference>
<evidence type="ECO:0000256" key="2">
    <source>
        <dbReference type="ARBA" id="ARBA00022475"/>
    </source>
</evidence>
<dbReference type="eggNOG" id="COG1295">
    <property type="taxonomic scope" value="Bacteria"/>
</dbReference>
<sequence>MTAPVKSEKNLVDRLRAKYRWLDHLVRAGGRYVERYGDHYAAAITYYSVLSLIPMLMLGFSIAGYVLAGNTELLDKIKDGITTAVPGEFGGELNKAITGFIGARNSVGIFGLLAAAYSGLGWMTSLRDALTAQWTRSRPELPFFATILKDLLVLLCLGLALLVSFGITAAGSVVGPVLLDLVGLADTGWATALLTIGSVLLGLLANWLVFLWVLTSLPRYHVGVRSAMRGAVAGAVGFELLKQIGSIYIGLIKGSPTSTVFGSVLGLLVFVNLVSRFLVFITAWTATATENLARSTEPEPEPLPVFLRPTVRVGGSPDVTAAAGLLGVGALAGVVLSRLFRRP</sequence>
<evidence type="ECO:0000256" key="3">
    <source>
        <dbReference type="ARBA" id="ARBA00022692"/>
    </source>
</evidence>
<dbReference type="OrthoDB" id="4127374at2"/>
<keyword evidence="8" id="KW-1185">Reference proteome</keyword>
<feature type="transmembrane region" description="Helical" evidence="6">
    <location>
        <begin position="109"/>
        <end position="130"/>
    </location>
</feature>
<evidence type="ECO:0008006" key="9">
    <source>
        <dbReference type="Google" id="ProtNLM"/>
    </source>
</evidence>
<evidence type="ECO:0000256" key="5">
    <source>
        <dbReference type="ARBA" id="ARBA00023136"/>
    </source>
</evidence>
<evidence type="ECO:0000313" key="8">
    <source>
        <dbReference type="Proteomes" id="UP000019225"/>
    </source>
</evidence>
<evidence type="ECO:0000256" key="6">
    <source>
        <dbReference type="SAM" id="Phobius"/>
    </source>
</evidence>
<keyword evidence="5 6" id="KW-0472">Membrane</keyword>
<organism evidence="7 8">
    <name type="scientific">Kutzneria albida DSM 43870</name>
    <dbReference type="NCBI Taxonomy" id="1449976"/>
    <lineage>
        <taxon>Bacteria</taxon>
        <taxon>Bacillati</taxon>
        <taxon>Actinomycetota</taxon>
        <taxon>Actinomycetes</taxon>
        <taxon>Pseudonocardiales</taxon>
        <taxon>Pseudonocardiaceae</taxon>
        <taxon>Kutzneria</taxon>
    </lineage>
</organism>
<dbReference type="AlphaFoldDB" id="W5WLG0"/>
<dbReference type="PIRSF" id="PIRSF035875">
    <property type="entry name" value="RNase_BN"/>
    <property type="match status" value="1"/>
</dbReference>
<feature type="transmembrane region" description="Helical" evidence="6">
    <location>
        <begin position="260"/>
        <end position="284"/>
    </location>
</feature>
<accession>W5WLG0</accession>
<dbReference type="KEGG" id="kal:KALB_8044"/>
<evidence type="ECO:0000256" key="4">
    <source>
        <dbReference type="ARBA" id="ARBA00022989"/>
    </source>
</evidence>
<keyword evidence="2" id="KW-1003">Cell membrane</keyword>
<evidence type="ECO:0000313" key="7">
    <source>
        <dbReference type="EMBL" id="AHI01402.1"/>
    </source>
</evidence>
<reference evidence="7 8" key="1">
    <citation type="journal article" date="2014" name="BMC Genomics">
        <title>Complete genome sequence of producer of the glycopeptide antibiotic Aculeximycin Kutzneria albida DSM 43870T, a representative of minor genus of Pseudonocardiaceae.</title>
        <authorList>
            <person name="Rebets Y."/>
            <person name="Tokovenko B."/>
            <person name="Lushchyk I."/>
            <person name="Ruckert C."/>
            <person name="Zaburannyi N."/>
            <person name="Bechthold A."/>
            <person name="Kalinowski J."/>
            <person name="Luzhetskyy A."/>
        </authorList>
    </citation>
    <scope>NUCLEOTIDE SEQUENCE [LARGE SCALE GENOMIC DNA]</scope>
    <source>
        <strain evidence="7">DSM 43870</strain>
    </source>
</reference>
<name>W5WLG0_9PSEU</name>
<dbReference type="RefSeq" id="WP_025361215.1">
    <property type="nucleotide sequence ID" value="NZ_CP007155.1"/>
</dbReference>
<keyword evidence="4 6" id="KW-1133">Transmembrane helix</keyword>
<dbReference type="PANTHER" id="PTHR30213:SF1">
    <property type="entry name" value="INNER MEMBRANE PROTEIN YHJD"/>
    <property type="match status" value="1"/>
</dbReference>
<dbReference type="Pfam" id="PF03631">
    <property type="entry name" value="Virul_fac_BrkB"/>
    <property type="match status" value="1"/>
</dbReference>
<dbReference type="HOGENOM" id="CLU_050028_0_1_11"/>
<keyword evidence="3 6" id="KW-0812">Transmembrane</keyword>
<protein>
    <recommendedName>
        <fullName evidence="9">Inner membrane protein YhjD</fullName>
    </recommendedName>
</protein>
<feature type="transmembrane region" description="Helical" evidence="6">
    <location>
        <begin position="191"/>
        <end position="215"/>
    </location>
</feature>